<gene>
    <name evidence="8" type="ORF">SAMN04488524_4230</name>
</gene>
<evidence type="ECO:0000256" key="1">
    <source>
        <dbReference type="ARBA" id="ARBA00004613"/>
    </source>
</evidence>
<accession>A0A1W2DXP2</accession>
<evidence type="ECO:0000256" key="2">
    <source>
        <dbReference type="ARBA" id="ARBA00022525"/>
    </source>
</evidence>
<evidence type="ECO:0000256" key="6">
    <source>
        <dbReference type="ARBA" id="ARBA00023277"/>
    </source>
</evidence>
<evidence type="ECO:0000256" key="4">
    <source>
        <dbReference type="ARBA" id="ARBA00022729"/>
    </source>
</evidence>
<dbReference type="InterPro" id="IPR043595">
    <property type="entry name" value="FaeB/C/D"/>
</dbReference>
<keyword evidence="4" id="KW-0732">Signal</keyword>
<dbReference type="SUPFAM" id="SSF53474">
    <property type="entry name" value="alpha/beta-Hydrolases"/>
    <property type="match status" value="1"/>
</dbReference>
<keyword evidence="5" id="KW-0378">Hydrolase</keyword>
<evidence type="ECO:0000256" key="7">
    <source>
        <dbReference type="ARBA" id="ARBA00023326"/>
    </source>
</evidence>
<dbReference type="GO" id="GO:0005576">
    <property type="term" value="C:extracellular region"/>
    <property type="evidence" value="ECO:0007669"/>
    <property type="project" value="UniProtKB-SubCell"/>
</dbReference>
<keyword evidence="3" id="KW-0858">Xylan degradation</keyword>
<evidence type="ECO:0000256" key="3">
    <source>
        <dbReference type="ARBA" id="ARBA00022651"/>
    </source>
</evidence>
<reference evidence="9" key="1">
    <citation type="submission" date="2017-04" db="EMBL/GenBank/DDBJ databases">
        <authorList>
            <person name="Varghese N."/>
            <person name="Submissions S."/>
        </authorList>
    </citation>
    <scope>NUCLEOTIDE SEQUENCE [LARGE SCALE GENOMIC DNA]</scope>
    <source>
        <strain evidence="9">DSM 12126</strain>
    </source>
</reference>
<keyword evidence="6" id="KW-0119">Carbohydrate metabolism</keyword>
<evidence type="ECO:0000313" key="9">
    <source>
        <dbReference type="Proteomes" id="UP000192756"/>
    </source>
</evidence>
<dbReference type="PROSITE" id="PS51257">
    <property type="entry name" value="PROKAR_LIPOPROTEIN"/>
    <property type="match status" value="1"/>
</dbReference>
<keyword evidence="7" id="KW-0624">Polysaccharide degradation</keyword>
<dbReference type="EMBL" id="FWXT01000004">
    <property type="protein sequence ID" value="SMD02229.1"/>
    <property type="molecule type" value="Genomic_DNA"/>
</dbReference>
<dbReference type="Gene3D" id="3.40.50.1820">
    <property type="entry name" value="alpha/beta hydrolase"/>
    <property type="match status" value="1"/>
</dbReference>
<dbReference type="STRING" id="151894.SAMN04488524_4230"/>
<keyword evidence="9" id="KW-1185">Reference proteome</keyword>
<comment type="subcellular location">
    <subcellularLocation>
        <location evidence="1">Secreted</location>
    </subcellularLocation>
</comment>
<protein>
    <submittedName>
        <fullName evidence="8">Poly(3-hydroxybutyrate) depolymerase</fullName>
    </submittedName>
</protein>
<dbReference type="RefSeq" id="WP_084241029.1">
    <property type="nucleotide sequence ID" value="NZ_FWXT01000004.1"/>
</dbReference>
<sequence>MKIYFSMLLLSLLFLASCVEDKSSYLVQEKKEVKIDGYEVEGEQPGETEGILLPGLHQIKLKLTTNGLESDRRFTYFMPVSINKSKPISLIFNFHGSYNAGVDPLQGISMNHPLSQLAIKENCIVVFPAGEDTGSAVNWQNSAYHLPFVDAMVDYFKTHTPVADVNRIYTCGHSSGAIFSFVLASMRSEVFAAAVPVSGQMKLSASDVPSRAVPIRAFNGVTDATVVYSAALENIKAWANTIGGYFVSDAMNSDTLKIDNYKSYLTTKWGGGKTDIEFYSIVDEGHGVNWFYIMPLMWEFMNSHPKNRVSTGLYLSSQLKRFDAQEGQTFSSEIRHTEGATVSVVSAPSDWTVTYSNKILTVKAPNDFFGSTTINRKGNIKLKVERNGTSAEITLPYTLSAPKTYYEVGDVVYDAAYQPTGIVFWVNPANIKEAKIIALENVTRKFGPVGTTFFTPDYNDGYGNTLALVARNKTLNLGLTAATSAFMYAYEYKASAGTTTGWYLPAVDELKLADANLAIVNAALAKYGTVLETANSASSYHMSSTVVSQSGKKFYTYDYHTNPSFHGYYVVAERSDDTAFISTRPVKKVTKP</sequence>
<dbReference type="InterPro" id="IPR029058">
    <property type="entry name" value="AB_hydrolase_fold"/>
</dbReference>
<dbReference type="AlphaFoldDB" id="A0A1W2DXP2"/>
<evidence type="ECO:0000256" key="5">
    <source>
        <dbReference type="ARBA" id="ARBA00022801"/>
    </source>
</evidence>
<dbReference type="PANTHER" id="PTHR38050:SF2">
    <property type="entry name" value="FERULOYL ESTERASE C-RELATED"/>
    <property type="match status" value="1"/>
</dbReference>
<dbReference type="Proteomes" id="UP000192756">
    <property type="component" value="Unassembled WGS sequence"/>
</dbReference>
<dbReference type="OrthoDB" id="9764953at2"/>
<evidence type="ECO:0000313" key="8">
    <source>
        <dbReference type="EMBL" id="SMD02229.1"/>
    </source>
</evidence>
<organism evidence="8 9">
    <name type="scientific">Pedobacter africanus</name>
    <dbReference type="NCBI Taxonomy" id="151894"/>
    <lineage>
        <taxon>Bacteria</taxon>
        <taxon>Pseudomonadati</taxon>
        <taxon>Bacteroidota</taxon>
        <taxon>Sphingobacteriia</taxon>
        <taxon>Sphingobacteriales</taxon>
        <taxon>Sphingobacteriaceae</taxon>
        <taxon>Pedobacter</taxon>
    </lineage>
</organism>
<name>A0A1W2DXP2_9SPHI</name>
<proteinExistence type="predicted"/>
<dbReference type="PANTHER" id="PTHR38050">
    <property type="match status" value="1"/>
</dbReference>
<keyword evidence="2" id="KW-0964">Secreted</keyword>
<dbReference type="GO" id="GO:0045493">
    <property type="term" value="P:xylan catabolic process"/>
    <property type="evidence" value="ECO:0007669"/>
    <property type="project" value="UniProtKB-KW"/>
</dbReference>
<dbReference type="GO" id="GO:0030600">
    <property type="term" value="F:feruloyl esterase activity"/>
    <property type="evidence" value="ECO:0007669"/>
    <property type="project" value="InterPro"/>
</dbReference>